<dbReference type="InterPro" id="IPR005467">
    <property type="entry name" value="His_kinase_dom"/>
</dbReference>
<dbReference type="CDD" id="cd00082">
    <property type="entry name" value="HisKA"/>
    <property type="match status" value="1"/>
</dbReference>
<feature type="domain" description="Histidine kinase" evidence="7">
    <location>
        <begin position="72"/>
        <end position="295"/>
    </location>
</feature>
<organism evidence="8 9">
    <name type="scientific">Anabaena lutea FACHB-196</name>
    <dbReference type="NCBI Taxonomy" id="2692881"/>
    <lineage>
        <taxon>Bacteria</taxon>
        <taxon>Bacillati</taxon>
        <taxon>Cyanobacteriota</taxon>
        <taxon>Cyanophyceae</taxon>
        <taxon>Nostocales</taxon>
        <taxon>Nostocaceae</taxon>
        <taxon>Anabaena</taxon>
    </lineage>
</organism>
<comment type="caution">
    <text evidence="8">The sequence shown here is derived from an EMBL/GenBank/DDBJ whole genome shotgun (WGS) entry which is preliminary data.</text>
</comment>
<dbReference type="PANTHER" id="PTHR43711:SF26">
    <property type="entry name" value="SENSOR HISTIDINE KINASE RCSC"/>
    <property type="match status" value="1"/>
</dbReference>
<evidence type="ECO:0000256" key="1">
    <source>
        <dbReference type="ARBA" id="ARBA00000085"/>
    </source>
</evidence>
<accession>A0ABR8FLB8</accession>
<sequence>MNFINWLYLGIGIGLGIGFCRLFLQSSKSTTAPSANAPQQQETQLLQQLKQSQLAYEMAQEMSQFKAGFLARTSHELRSPLNGLIGLHQLILNDLCENPAEEREFVAQAYERSLKLLKMIDEILSIARTEHGTNKLDIQPIQLTEVLQEVHKLTYMLAANRNYPFTVTLPEPEIYVLADKRWLRQILLNLIDTTISQMEEGSMCLSTQILPKNNCVHICLDIPNHAAIWSEKIDLMTSEHKTKQENINISSGMKLLLNQQLLEVMGGKIEIIPAPTTQKATQDLTRLQISMPLVTSESEFLQLQ</sequence>
<dbReference type="Proteomes" id="UP000640531">
    <property type="component" value="Unassembled WGS sequence"/>
</dbReference>
<dbReference type="GO" id="GO:0016301">
    <property type="term" value="F:kinase activity"/>
    <property type="evidence" value="ECO:0007669"/>
    <property type="project" value="UniProtKB-KW"/>
</dbReference>
<evidence type="ECO:0000313" key="9">
    <source>
        <dbReference type="Proteomes" id="UP000640531"/>
    </source>
</evidence>
<dbReference type="Pfam" id="PF00512">
    <property type="entry name" value="HisKA"/>
    <property type="match status" value="1"/>
</dbReference>
<dbReference type="EC" id="2.7.13.3" evidence="2"/>
<name>A0ABR8FLB8_9NOST</name>
<dbReference type="InterPro" id="IPR036890">
    <property type="entry name" value="HATPase_C_sf"/>
</dbReference>
<evidence type="ECO:0000256" key="2">
    <source>
        <dbReference type="ARBA" id="ARBA00012438"/>
    </source>
</evidence>
<keyword evidence="3" id="KW-0808">Transferase</keyword>
<evidence type="ECO:0000259" key="7">
    <source>
        <dbReference type="PROSITE" id="PS50109"/>
    </source>
</evidence>
<protein>
    <recommendedName>
        <fullName evidence="2">histidine kinase</fullName>
        <ecNumber evidence="2">2.7.13.3</ecNumber>
    </recommendedName>
</protein>
<dbReference type="InterPro" id="IPR050736">
    <property type="entry name" value="Sensor_HK_Regulatory"/>
</dbReference>
<keyword evidence="6" id="KW-1133">Transmembrane helix</keyword>
<dbReference type="EMBL" id="JACJST010000027">
    <property type="protein sequence ID" value="MBD2570660.1"/>
    <property type="molecule type" value="Genomic_DNA"/>
</dbReference>
<feature type="transmembrane region" description="Helical" evidence="6">
    <location>
        <begin position="6"/>
        <end position="24"/>
    </location>
</feature>
<evidence type="ECO:0000256" key="4">
    <source>
        <dbReference type="ARBA" id="ARBA00022777"/>
    </source>
</evidence>
<evidence type="ECO:0000256" key="5">
    <source>
        <dbReference type="ARBA" id="ARBA00023012"/>
    </source>
</evidence>
<keyword evidence="6" id="KW-0812">Transmembrane</keyword>
<dbReference type="Gene3D" id="1.10.287.130">
    <property type="match status" value="1"/>
</dbReference>
<dbReference type="InterPro" id="IPR036097">
    <property type="entry name" value="HisK_dim/P_sf"/>
</dbReference>
<dbReference type="RefSeq" id="WP_190718921.1">
    <property type="nucleotide sequence ID" value="NZ_JACJST010000027.1"/>
</dbReference>
<evidence type="ECO:0000256" key="6">
    <source>
        <dbReference type="SAM" id="Phobius"/>
    </source>
</evidence>
<dbReference type="InterPro" id="IPR003661">
    <property type="entry name" value="HisK_dim/P_dom"/>
</dbReference>
<dbReference type="SUPFAM" id="SSF47384">
    <property type="entry name" value="Homodimeric domain of signal transducing histidine kinase"/>
    <property type="match status" value="1"/>
</dbReference>
<keyword evidence="4 8" id="KW-0418">Kinase</keyword>
<dbReference type="PANTHER" id="PTHR43711">
    <property type="entry name" value="TWO-COMPONENT HISTIDINE KINASE"/>
    <property type="match status" value="1"/>
</dbReference>
<reference evidence="8 9" key="1">
    <citation type="journal article" date="2020" name="ISME J.">
        <title>Comparative genomics reveals insights into cyanobacterial evolution and habitat adaptation.</title>
        <authorList>
            <person name="Chen M.Y."/>
            <person name="Teng W.K."/>
            <person name="Zhao L."/>
            <person name="Hu C.X."/>
            <person name="Zhou Y.K."/>
            <person name="Han B.P."/>
            <person name="Song L.R."/>
            <person name="Shu W.S."/>
        </authorList>
    </citation>
    <scope>NUCLEOTIDE SEQUENCE [LARGE SCALE GENOMIC DNA]</scope>
    <source>
        <strain evidence="8 9">FACHB-196</strain>
    </source>
</reference>
<dbReference type="Gene3D" id="3.30.565.10">
    <property type="entry name" value="Histidine kinase-like ATPase, C-terminal domain"/>
    <property type="match status" value="1"/>
</dbReference>
<dbReference type="PROSITE" id="PS50109">
    <property type="entry name" value="HIS_KIN"/>
    <property type="match status" value="1"/>
</dbReference>
<dbReference type="SUPFAM" id="SSF55874">
    <property type="entry name" value="ATPase domain of HSP90 chaperone/DNA topoisomerase II/histidine kinase"/>
    <property type="match status" value="1"/>
</dbReference>
<keyword evidence="9" id="KW-1185">Reference proteome</keyword>
<evidence type="ECO:0000313" key="8">
    <source>
        <dbReference type="EMBL" id="MBD2570660.1"/>
    </source>
</evidence>
<gene>
    <name evidence="8" type="ORF">H6G59_22740</name>
</gene>
<proteinExistence type="predicted"/>
<dbReference type="SMART" id="SM00388">
    <property type="entry name" value="HisKA"/>
    <property type="match status" value="1"/>
</dbReference>
<comment type="catalytic activity">
    <reaction evidence="1">
        <text>ATP + protein L-histidine = ADP + protein N-phospho-L-histidine.</text>
        <dbReference type="EC" id="2.7.13.3"/>
    </reaction>
</comment>
<keyword evidence="6" id="KW-0472">Membrane</keyword>
<evidence type="ECO:0000256" key="3">
    <source>
        <dbReference type="ARBA" id="ARBA00022679"/>
    </source>
</evidence>
<keyword evidence="5" id="KW-0902">Two-component regulatory system</keyword>